<dbReference type="CDD" id="cd12834">
    <property type="entry name" value="ZntB_u1"/>
    <property type="match status" value="1"/>
</dbReference>
<feature type="transmembrane region" description="Helical" evidence="11">
    <location>
        <begin position="271"/>
        <end position="292"/>
    </location>
</feature>
<evidence type="ECO:0000256" key="6">
    <source>
        <dbReference type="ARBA" id="ARBA00022692"/>
    </source>
</evidence>
<dbReference type="GO" id="GO:0015095">
    <property type="term" value="F:magnesium ion transmembrane transporter activity"/>
    <property type="evidence" value="ECO:0007669"/>
    <property type="project" value="TreeGrafter"/>
</dbReference>
<evidence type="ECO:0000256" key="4">
    <source>
        <dbReference type="ARBA" id="ARBA00022475"/>
    </source>
</evidence>
<gene>
    <name evidence="12" type="ORF">DEM27_02195</name>
</gene>
<evidence type="ECO:0000256" key="11">
    <source>
        <dbReference type="SAM" id="Phobius"/>
    </source>
</evidence>
<dbReference type="GO" id="GO:0015087">
    <property type="term" value="F:cobalt ion transmembrane transporter activity"/>
    <property type="evidence" value="ECO:0007669"/>
    <property type="project" value="TreeGrafter"/>
</dbReference>
<sequence length="331" mass="37697">MVLQTSDIPGLVWAYHFQPENRKALRMPNECSRSQLEVQDGFVWLHLNLADARVPAFLETFPGLTEQARTALTTHDTHAAIAAEDQLLFGTLVDFQREFDADTRDIAWQHFAVSDRFIITTRLQPLRSIDRARAAIEKNAGKYSQPIHVFETLVAEFQRTLISLVLEMTEELNVIEDFVYDNTPRDERRRLAPVRRTVVRLHRHLRTVLTLMRRASAADDEDMPAGFEDVAGRLTNRLEAVDHDVYALQERARLLHEEIDSKLSSETNRHLYILSLMTAFLLPPSLVTGFFGMNTSSLPFAEGVSGTLYAVGFIVLSIALAWWLLRRAGII</sequence>
<evidence type="ECO:0000256" key="3">
    <source>
        <dbReference type="ARBA" id="ARBA00022448"/>
    </source>
</evidence>
<dbReference type="AlphaFoldDB" id="A0A2U2DXT5"/>
<dbReference type="SUPFAM" id="SSF143865">
    <property type="entry name" value="CorA soluble domain-like"/>
    <property type="match status" value="1"/>
</dbReference>
<comment type="caution">
    <text evidence="12">The sequence shown here is derived from an EMBL/GenBank/DDBJ whole genome shotgun (WGS) entry which is preliminary data.</text>
</comment>
<dbReference type="GO" id="GO:0050897">
    <property type="term" value="F:cobalt ion binding"/>
    <property type="evidence" value="ECO:0007669"/>
    <property type="project" value="TreeGrafter"/>
</dbReference>
<dbReference type="InterPro" id="IPR002523">
    <property type="entry name" value="MgTranspt_CorA/ZnTranspt_ZntB"/>
</dbReference>
<reference evidence="12 13" key="1">
    <citation type="submission" date="2018-05" db="EMBL/GenBank/DDBJ databases">
        <title>The draft genome of strain NS-104.</title>
        <authorList>
            <person name="Hang P."/>
            <person name="Jiang J."/>
        </authorList>
    </citation>
    <scope>NUCLEOTIDE SEQUENCE [LARGE SCALE GENOMIC DNA]</scope>
    <source>
        <strain evidence="12 13">NS-104</strain>
    </source>
</reference>
<dbReference type="OrthoDB" id="9803484at2"/>
<keyword evidence="13" id="KW-1185">Reference proteome</keyword>
<keyword evidence="4" id="KW-1003">Cell membrane</keyword>
<dbReference type="InterPro" id="IPR045861">
    <property type="entry name" value="CorA_cytoplasmic_dom"/>
</dbReference>
<evidence type="ECO:0000256" key="5">
    <source>
        <dbReference type="ARBA" id="ARBA00022519"/>
    </source>
</evidence>
<dbReference type="InterPro" id="IPR045863">
    <property type="entry name" value="CorA_TM1_TM2"/>
</dbReference>
<name>A0A2U2DXT5_9HYPH</name>
<proteinExistence type="inferred from homology"/>
<evidence type="ECO:0000256" key="1">
    <source>
        <dbReference type="ARBA" id="ARBA00004651"/>
    </source>
</evidence>
<keyword evidence="3" id="KW-0813">Transport</keyword>
<organism evidence="12 13">
    <name type="scientific">Metarhizobium album</name>
    <dbReference type="NCBI Taxonomy" id="2182425"/>
    <lineage>
        <taxon>Bacteria</taxon>
        <taxon>Pseudomonadati</taxon>
        <taxon>Pseudomonadota</taxon>
        <taxon>Alphaproteobacteria</taxon>
        <taxon>Hyphomicrobiales</taxon>
        <taxon>Rhizobiaceae</taxon>
        <taxon>Metarhizobium</taxon>
    </lineage>
</organism>
<evidence type="ECO:0000256" key="7">
    <source>
        <dbReference type="ARBA" id="ARBA00022833"/>
    </source>
</evidence>
<evidence type="ECO:0000256" key="8">
    <source>
        <dbReference type="ARBA" id="ARBA00022989"/>
    </source>
</evidence>
<keyword evidence="8 11" id="KW-1133">Transmembrane helix</keyword>
<dbReference type="Gene3D" id="1.20.58.340">
    <property type="entry name" value="Magnesium transport protein CorA, transmembrane region"/>
    <property type="match status" value="2"/>
</dbReference>
<dbReference type="RefSeq" id="WP_109456539.1">
    <property type="nucleotide sequence ID" value="NZ_QFBC01000001.1"/>
</dbReference>
<dbReference type="SUPFAM" id="SSF144083">
    <property type="entry name" value="Magnesium transport protein CorA, transmembrane region"/>
    <property type="match status" value="1"/>
</dbReference>
<dbReference type="Proteomes" id="UP000245252">
    <property type="component" value="Unassembled WGS sequence"/>
</dbReference>
<protein>
    <submittedName>
        <fullName evidence="12">Transporter</fullName>
    </submittedName>
</protein>
<evidence type="ECO:0000313" key="13">
    <source>
        <dbReference type="Proteomes" id="UP000245252"/>
    </source>
</evidence>
<keyword evidence="7" id="KW-0862">Zinc</keyword>
<evidence type="ECO:0000256" key="9">
    <source>
        <dbReference type="ARBA" id="ARBA00023065"/>
    </source>
</evidence>
<keyword evidence="5" id="KW-0997">Cell inner membrane</keyword>
<keyword evidence="6 11" id="KW-0812">Transmembrane</keyword>
<dbReference type="PANTHER" id="PTHR46494:SF3">
    <property type="entry name" value="ZINC TRANSPORT PROTEIN ZNTB"/>
    <property type="match status" value="1"/>
</dbReference>
<accession>A0A2U2DXT5</accession>
<keyword evidence="9" id="KW-0406">Ion transport</keyword>
<dbReference type="EMBL" id="QFBC01000001">
    <property type="protein sequence ID" value="PWE58022.1"/>
    <property type="molecule type" value="Genomic_DNA"/>
</dbReference>
<evidence type="ECO:0000313" key="12">
    <source>
        <dbReference type="EMBL" id="PWE58022.1"/>
    </source>
</evidence>
<keyword evidence="10 11" id="KW-0472">Membrane</keyword>
<dbReference type="Gene3D" id="3.30.460.20">
    <property type="entry name" value="CorA soluble domain-like"/>
    <property type="match status" value="1"/>
</dbReference>
<evidence type="ECO:0000256" key="2">
    <source>
        <dbReference type="ARBA" id="ARBA00009765"/>
    </source>
</evidence>
<dbReference type="PANTHER" id="PTHR46494">
    <property type="entry name" value="CORA FAMILY METAL ION TRANSPORTER (EUROFUNG)"/>
    <property type="match status" value="1"/>
</dbReference>
<comment type="subcellular location">
    <subcellularLocation>
        <location evidence="1">Cell membrane</location>
        <topology evidence="1">Multi-pass membrane protein</topology>
    </subcellularLocation>
</comment>
<evidence type="ECO:0000256" key="10">
    <source>
        <dbReference type="ARBA" id="ARBA00023136"/>
    </source>
</evidence>
<feature type="transmembrane region" description="Helical" evidence="11">
    <location>
        <begin position="304"/>
        <end position="325"/>
    </location>
</feature>
<comment type="similarity">
    <text evidence="2">Belongs to the CorA metal ion transporter (MIT) (TC 1.A.35) family.</text>
</comment>
<dbReference type="Pfam" id="PF01544">
    <property type="entry name" value="CorA"/>
    <property type="match status" value="1"/>
</dbReference>
<dbReference type="GO" id="GO:0000287">
    <property type="term" value="F:magnesium ion binding"/>
    <property type="evidence" value="ECO:0007669"/>
    <property type="project" value="TreeGrafter"/>
</dbReference>
<dbReference type="GO" id="GO:0005886">
    <property type="term" value="C:plasma membrane"/>
    <property type="evidence" value="ECO:0007669"/>
    <property type="project" value="UniProtKB-SubCell"/>
</dbReference>